<comment type="caution">
    <text evidence="1">The sequence shown here is derived from an EMBL/GenBank/DDBJ whole genome shotgun (WGS) entry which is preliminary data.</text>
</comment>
<name>A0A426ZS37_ENSVE</name>
<accession>A0A426ZS37</accession>
<sequence>MGDLSRWQRVMVHVAHERPPRDSMGIFHATSLSRPLLMPQLTSRLHSTPLRFAKRWRLRHVDLLANGSLKPRLSPLFLRQAPLVFHCSGVFI</sequence>
<evidence type="ECO:0000313" key="2">
    <source>
        <dbReference type="Proteomes" id="UP000287651"/>
    </source>
</evidence>
<protein>
    <submittedName>
        <fullName evidence="1">Uncharacterized protein</fullName>
    </submittedName>
</protein>
<dbReference type="AlphaFoldDB" id="A0A426ZS37"/>
<gene>
    <name evidence="1" type="ORF">B296_00036094</name>
</gene>
<proteinExistence type="predicted"/>
<reference evidence="1 2" key="1">
    <citation type="journal article" date="2014" name="Agronomy (Basel)">
        <title>A Draft Genome Sequence for Ensete ventricosum, the Drought-Tolerant Tree Against Hunger.</title>
        <authorList>
            <person name="Harrison J."/>
            <person name="Moore K.A."/>
            <person name="Paszkiewicz K."/>
            <person name="Jones T."/>
            <person name="Grant M."/>
            <person name="Ambacheew D."/>
            <person name="Muzemil S."/>
            <person name="Studholme D.J."/>
        </authorList>
    </citation>
    <scope>NUCLEOTIDE SEQUENCE [LARGE SCALE GENOMIC DNA]</scope>
</reference>
<dbReference type="EMBL" id="AMZH03005271">
    <property type="protein sequence ID" value="RRT66837.1"/>
    <property type="molecule type" value="Genomic_DNA"/>
</dbReference>
<organism evidence="1 2">
    <name type="scientific">Ensete ventricosum</name>
    <name type="common">Abyssinian banana</name>
    <name type="synonym">Musa ensete</name>
    <dbReference type="NCBI Taxonomy" id="4639"/>
    <lineage>
        <taxon>Eukaryota</taxon>
        <taxon>Viridiplantae</taxon>
        <taxon>Streptophyta</taxon>
        <taxon>Embryophyta</taxon>
        <taxon>Tracheophyta</taxon>
        <taxon>Spermatophyta</taxon>
        <taxon>Magnoliopsida</taxon>
        <taxon>Liliopsida</taxon>
        <taxon>Zingiberales</taxon>
        <taxon>Musaceae</taxon>
        <taxon>Ensete</taxon>
    </lineage>
</organism>
<evidence type="ECO:0000313" key="1">
    <source>
        <dbReference type="EMBL" id="RRT66837.1"/>
    </source>
</evidence>
<dbReference type="Proteomes" id="UP000287651">
    <property type="component" value="Unassembled WGS sequence"/>
</dbReference>